<dbReference type="PANTHER" id="PTHR39080">
    <property type="entry name" value="50S RIBOSOMAL PROTEIN L28"/>
    <property type="match status" value="1"/>
</dbReference>
<sequence>MSKKCALTGKTKNNGYAISHSHVRTKKVQKANLQKKKIWSIEKKSWIKLTISTKAIKTLLKNTDL</sequence>
<dbReference type="InterPro" id="IPR001383">
    <property type="entry name" value="Ribosomal_bL28_bact-type"/>
</dbReference>
<dbReference type="InterPro" id="IPR050096">
    <property type="entry name" value="Bacterial_rp_bL28"/>
</dbReference>
<evidence type="ECO:0000313" key="6">
    <source>
        <dbReference type="EMBL" id="SCW21527.1"/>
    </source>
</evidence>
<dbReference type="GeneID" id="29998605"/>
<dbReference type="InterPro" id="IPR034704">
    <property type="entry name" value="Ribosomal_bL28/bL31-like_sf"/>
</dbReference>
<protein>
    <recommendedName>
        <fullName evidence="4 5">Large ribosomal subunit protein bL28c</fullName>
    </recommendedName>
</protein>
<proteinExistence type="inferred from homology"/>
<organism evidence="6">
    <name type="scientific">Dichotomaria marginata</name>
    <dbReference type="NCBI Taxonomy" id="268567"/>
    <lineage>
        <taxon>Eukaryota</taxon>
        <taxon>Rhodophyta</taxon>
        <taxon>Florideophyceae</taxon>
        <taxon>Nemaliophycidae</taxon>
        <taxon>Nemaliales</taxon>
        <taxon>Galaxauraceae</taxon>
        <taxon>Dichotomaria</taxon>
    </lineage>
</organism>
<dbReference type="GO" id="GO:0006412">
    <property type="term" value="P:translation"/>
    <property type="evidence" value="ECO:0007669"/>
    <property type="project" value="UniProtKB-UniRule"/>
</dbReference>
<evidence type="ECO:0000256" key="5">
    <source>
        <dbReference type="HAMAP-Rule" id="MF_00373"/>
    </source>
</evidence>
<dbReference type="InterPro" id="IPR037147">
    <property type="entry name" value="Ribosomal_bL28_sf"/>
</dbReference>
<dbReference type="EMBL" id="LT622864">
    <property type="protein sequence ID" value="SCW21527.1"/>
    <property type="molecule type" value="Genomic_DNA"/>
</dbReference>
<evidence type="ECO:0000256" key="4">
    <source>
        <dbReference type="ARBA" id="ARBA00035265"/>
    </source>
</evidence>
<dbReference type="NCBIfam" id="TIGR00009">
    <property type="entry name" value="L28"/>
    <property type="match status" value="1"/>
</dbReference>
<geneLocation type="chloroplast" evidence="6"/>
<comment type="subcellular location">
    <subcellularLocation>
        <location evidence="5">Plastid</location>
        <location evidence="5">Chloroplast</location>
    </subcellularLocation>
</comment>
<evidence type="ECO:0000256" key="2">
    <source>
        <dbReference type="ARBA" id="ARBA00022980"/>
    </source>
</evidence>
<dbReference type="Pfam" id="PF00830">
    <property type="entry name" value="Ribosomal_L28"/>
    <property type="match status" value="1"/>
</dbReference>
<keyword evidence="6" id="KW-0934">Plastid</keyword>
<dbReference type="RefSeq" id="YP_009313273.1">
    <property type="nucleotide sequence ID" value="NC_031656.1"/>
</dbReference>
<reference evidence="6" key="1">
    <citation type="submission" date="2016-10" db="EMBL/GenBank/DDBJ databases">
        <title>Chloroplast genomes as a tool to resolve red algal phylogenies: a case study in the Nemaliales.</title>
        <authorList>
            <person name="Costa J.F."/>
            <person name="Lin S.M."/>
            <person name="Macaya E.C."/>
            <person name="Fernandez-Garcia C."/>
            <person name="Verbruggen H."/>
        </authorList>
    </citation>
    <scope>NUCLEOTIDE SEQUENCE</scope>
    <source>
        <strain evidence="6">HV04060</strain>
    </source>
</reference>
<dbReference type="HAMAP" id="MF_00373">
    <property type="entry name" value="Ribosomal_bL28"/>
    <property type="match status" value="1"/>
</dbReference>
<dbReference type="GO" id="GO:0009507">
    <property type="term" value="C:chloroplast"/>
    <property type="evidence" value="ECO:0007669"/>
    <property type="project" value="UniProtKB-SubCell"/>
</dbReference>
<gene>
    <name evidence="5 6" type="primary">rpl28</name>
    <name evidence="6" type="ORF">HV04060_94</name>
</gene>
<evidence type="ECO:0000256" key="1">
    <source>
        <dbReference type="ARBA" id="ARBA00008760"/>
    </source>
</evidence>
<dbReference type="GO" id="GO:1990904">
    <property type="term" value="C:ribonucleoprotein complex"/>
    <property type="evidence" value="ECO:0007669"/>
    <property type="project" value="UniProtKB-KW"/>
</dbReference>
<comment type="similarity">
    <text evidence="1 5">Belongs to the bacterial ribosomal protein bL28 family.</text>
</comment>
<evidence type="ECO:0000256" key="3">
    <source>
        <dbReference type="ARBA" id="ARBA00023274"/>
    </source>
</evidence>
<dbReference type="Gene3D" id="2.30.170.40">
    <property type="entry name" value="Ribosomal protein L28/L24"/>
    <property type="match status" value="1"/>
</dbReference>
<dbReference type="AlphaFoldDB" id="A0A1G4NS91"/>
<dbReference type="PANTHER" id="PTHR39080:SF1">
    <property type="entry name" value="LARGE RIBOSOMAL SUBUNIT PROTEIN BL28A"/>
    <property type="match status" value="1"/>
</dbReference>
<keyword evidence="3 5" id="KW-0687">Ribonucleoprotein</keyword>
<dbReference type="GO" id="GO:0003735">
    <property type="term" value="F:structural constituent of ribosome"/>
    <property type="evidence" value="ECO:0007669"/>
    <property type="project" value="InterPro"/>
</dbReference>
<dbReference type="SUPFAM" id="SSF143800">
    <property type="entry name" value="L28p-like"/>
    <property type="match status" value="1"/>
</dbReference>
<name>A0A1G4NS91_9FLOR</name>
<keyword evidence="6" id="KW-0150">Chloroplast</keyword>
<dbReference type="InterPro" id="IPR026569">
    <property type="entry name" value="Ribosomal_bL28"/>
</dbReference>
<reference evidence="6" key="2">
    <citation type="submission" date="2016-10" db="EMBL/GenBank/DDBJ databases">
        <authorList>
            <person name="de Groot N.N."/>
        </authorList>
    </citation>
    <scope>NUCLEOTIDE SEQUENCE</scope>
    <source>
        <strain evidence="6">HV04060</strain>
    </source>
</reference>
<dbReference type="GO" id="GO:0005840">
    <property type="term" value="C:ribosome"/>
    <property type="evidence" value="ECO:0007669"/>
    <property type="project" value="UniProtKB-KW"/>
</dbReference>
<accession>A0A1G4NS91</accession>
<keyword evidence="2 5" id="KW-0689">Ribosomal protein</keyword>